<dbReference type="InterPro" id="IPR002104">
    <property type="entry name" value="Integrase_catalytic"/>
</dbReference>
<feature type="domain" description="Tyr recombinase" evidence="5">
    <location>
        <begin position="126"/>
        <end position="312"/>
    </location>
</feature>
<comment type="caution">
    <text evidence="7">The sequence shown here is derived from an EMBL/GenBank/DDBJ whole genome shotgun (WGS) entry which is preliminary data.</text>
</comment>
<dbReference type="EMBL" id="MHTB01000029">
    <property type="protein sequence ID" value="OHA54999.1"/>
    <property type="molecule type" value="Genomic_DNA"/>
</dbReference>
<evidence type="ECO:0008006" key="9">
    <source>
        <dbReference type="Google" id="ProtNLM"/>
    </source>
</evidence>
<dbReference type="InterPro" id="IPR050090">
    <property type="entry name" value="Tyrosine_recombinase_XerCD"/>
</dbReference>
<evidence type="ECO:0000256" key="1">
    <source>
        <dbReference type="ARBA" id="ARBA00022908"/>
    </source>
</evidence>
<dbReference type="InterPro" id="IPR010998">
    <property type="entry name" value="Integrase_recombinase_N"/>
</dbReference>
<proteinExistence type="predicted"/>
<protein>
    <recommendedName>
        <fullName evidence="9">Tyrosine recombinase XerC</fullName>
    </recommendedName>
</protein>
<dbReference type="InterPro" id="IPR004107">
    <property type="entry name" value="Integrase_SAM-like_N"/>
</dbReference>
<dbReference type="GO" id="GO:0015074">
    <property type="term" value="P:DNA integration"/>
    <property type="evidence" value="ECO:0007669"/>
    <property type="project" value="UniProtKB-KW"/>
</dbReference>
<evidence type="ECO:0000259" key="6">
    <source>
        <dbReference type="PROSITE" id="PS51900"/>
    </source>
</evidence>
<dbReference type="Gene3D" id="1.10.150.130">
    <property type="match status" value="1"/>
</dbReference>
<name>A0A1G2Q4Q6_9BACT</name>
<organism evidence="7 8">
    <name type="scientific">Candidatus Veblenbacteria bacterium RIFOXYA2_FULL_43_9</name>
    <dbReference type="NCBI Taxonomy" id="1802425"/>
    <lineage>
        <taxon>Bacteria</taxon>
        <taxon>Candidatus Vebleniibacteriota</taxon>
    </lineage>
</organism>
<sequence length="319" mass="36873">MTKVTTKTKEALPYLDDFLLSLQTNNYSPETVYNYERDLGVLADFINELKLPFTKLDKKAIDRYKAYLTSRDRRTSTKHNLGVRLKSYSINRMLSSLRAYLRYLIELDHPTPLPPEAVKLVKTERKHPQVAELNELVKLIESPNQLEKNKLVAERNRAMLEVLFATGMRISELTSLNRNQIDTTGRIFITGKGKKQRFVYLTPRAIKQLEFYLKQRADKLSALFIPYRGENAGKTTRRISNNYLQMKIKQYRETLGINVPTSAHSLRHGFATYLAEQGANPAAIQVLLGHESLDTTTRYVHASDRYAETTHRKFHPLKQ</sequence>
<dbReference type="InterPro" id="IPR011010">
    <property type="entry name" value="DNA_brk_join_enz"/>
</dbReference>
<dbReference type="Pfam" id="PF02899">
    <property type="entry name" value="Phage_int_SAM_1"/>
    <property type="match status" value="1"/>
</dbReference>
<dbReference type="GO" id="GO:0006310">
    <property type="term" value="P:DNA recombination"/>
    <property type="evidence" value="ECO:0007669"/>
    <property type="project" value="UniProtKB-KW"/>
</dbReference>
<dbReference type="PROSITE" id="PS51898">
    <property type="entry name" value="TYR_RECOMBINASE"/>
    <property type="match status" value="1"/>
</dbReference>
<dbReference type="PANTHER" id="PTHR30349">
    <property type="entry name" value="PHAGE INTEGRASE-RELATED"/>
    <property type="match status" value="1"/>
</dbReference>
<keyword evidence="3" id="KW-0233">DNA recombination</keyword>
<dbReference type="InterPro" id="IPR013762">
    <property type="entry name" value="Integrase-like_cat_sf"/>
</dbReference>
<evidence type="ECO:0000259" key="5">
    <source>
        <dbReference type="PROSITE" id="PS51898"/>
    </source>
</evidence>
<keyword evidence="2 4" id="KW-0238">DNA-binding</keyword>
<evidence type="ECO:0000256" key="4">
    <source>
        <dbReference type="PROSITE-ProRule" id="PRU01248"/>
    </source>
</evidence>
<evidence type="ECO:0000256" key="3">
    <source>
        <dbReference type="ARBA" id="ARBA00023172"/>
    </source>
</evidence>
<accession>A0A1G2Q4Q6</accession>
<reference evidence="7 8" key="1">
    <citation type="journal article" date="2016" name="Nat. Commun.">
        <title>Thousands of microbial genomes shed light on interconnected biogeochemical processes in an aquifer system.</title>
        <authorList>
            <person name="Anantharaman K."/>
            <person name="Brown C.T."/>
            <person name="Hug L.A."/>
            <person name="Sharon I."/>
            <person name="Castelle C.J."/>
            <person name="Probst A.J."/>
            <person name="Thomas B.C."/>
            <person name="Singh A."/>
            <person name="Wilkins M.J."/>
            <person name="Karaoz U."/>
            <person name="Brodie E.L."/>
            <person name="Williams K.H."/>
            <person name="Hubbard S.S."/>
            <person name="Banfield J.F."/>
        </authorList>
    </citation>
    <scope>NUCLEOTIDE SEQUENCE [LARGE SCALE GENOMIC DNA]</scope>
</reference>
<evidence type="ECO:0000313" key="7">
    <source>
        <dbReference type="EMBL" id="OHA54999.1"/>
    </source>
</evidence>
<keyword evidence="1" id="KW-0229">DNA integration</keyword>
<dbReference type="Proteomes" id="UP000178936">
    <property type="component" value="Unassembled WGS sequence"/>
</dbReference>
<dbReference type="AlphaFoldDB" id="A0A1G2Q4Q6"/>
<feature type="domain" description="Core-binding (CB)" evidence="6">
    <location>
        <begin position="9"/>
        <end position="105"/>
    </location>
</feature>
<gene>
    <name evidence="7" type="ORF">A2226_01410</name>
</gene>
<dbReference type="InterPro" id="IPR044068">
    <property type="entry name" value="CB"/>
</dbReference>
<evidence type="ECO:0000313" key="8">
    <source>
        <dbReference type="Proteomes" id="UP000178936"/>
    </source>
</evidence>
<dbReference type="SUPFAM" id="SSF56349">
    <property type="entry name" value="DNA breaking-rejoining enzymes"/>
    <property type="match status" value="1"/>
</dbReference>
<dbReference type="Gene3D" id="1.10.443.10">
    <property type="entry name" value="Intergrase catalytic core"/>
    <property type="match status" value="1"/>
</dbReference>
<evidence type="ECO:0000256" key="2">
    <source>
        <dbReference type="ARBA" id="ARBA00023125"/>
    </source>
</evidence>
<dbReference type="GO" id="GO:0003677">
    <property type="term" value="F:DNA binding"/>
    <property type="evidence" value="ECO:0007669"/>
    <property type="project" value="UniProtKB-UniRule"/>
</dbReference>
<dbReference type="Pfam" id="PF00589">
    <property type="entry name" value="Phage_integrase"/>
    <property type="match status" value="1"/>
</dbReference>
<dbReference type="PROSITE" id="PS51900">
    <property type="entry name" value="CB"/>
    <property type="match status" value="1"/>
</dbReference>
<dbReference type="PANTHER" id="PTHR30349:SF88">
    <property type="entry name" value="BLL1584 PROTEIN"/>
    <property type="match status" value="1"/>
</dbReference>